<dbReference type="PROSITE" id="PS50931">
    <property type="entry name" value="HTH_LYSR"/>
    <property type="match status" value="1"/>
</dbReference>
<reference evidence="6 7" key="1">
    <citation type="submission" date="2015-03" db="EMBL/GenBank/DDBJ databases">
        <title>Genome sequence of Pseudoalteromonas aurantia.</title>
        <authorList>
            <person name="Xie B.-B."/>
            <person name="Rong J.-C."/>
            <person name="Qin Q.-L."/>
            <person name="Zhang Y.-Z."/>
        </authorList>
    </citation>
    <scope>NUCLEOTIDE SEQUENCE [LARGE SCALE GENOMIC DNA]</scope>
    <source>
        <strain evidence="6 7">208</strain>
    </source>
</reference>
<keyword evidence="7" id="KW-1185">Reference proteome</keyword>
<keyword evidence="3" id="KW-0238">DNA-binding</keyword>
<evidence type="ECO:0000313" key="7">
    <source>
        <dbReference type="Proteomes" id="UP000615755"/>
    </source>
</evidence>
<dbReference type="RefSeq" id="WP_192508015.1">
    <property type="nucleotide sequence ID" value="NZ_AQGV01000012.1"/>
</dbReference>
<comment type="similarity">
    <text evidence="1">Belongs to the LysR transcriptional regulatory family.</text>
</comment>
<evidence type="ECO:0000259" key="5">
    <source>
        <dbReference type="PROSITE" id="PS50931"/>
    </source>
</evidence>
<dbReference type="InterPro" id="IPR036390">
    <property type="entry name" value="WH_DNA-bd_sf"/>
</dbReference>
<dbReference type="PRINTS" id="PR00039">
    <property type="entry name" value="HTHLYSR"/>
</dbReference>
<protein>
    <recommendedName>
        <fullName evidence="5">HTH lysR-type domain-containing protein</fullName>
    </recommendedName>
</protein>
<feature type="domain" description="HTH lysR-type" evidence="5">
    <location>
        <begin position="5"/>
        <end position="62"/>
    </location>
</feature>
<sequence>MLEKLDVRQMRLLLLLLDKKSISRVAESLNVSQQAVSIQLKILRDIFQDTLFVRHGHGVAPTPKAIKLGLMLKDIVKALEDSVQPEEFNAKNVNKAIVISATDYAQQVITTALFSHIRRVAPGIKLIITELEIETLTQSLTAGDVDLAITIPEFLSDNLPCETLFNEQYILVSSAANTPITLAHITDLNQYEHVIVSPSRPNLRGSSTDWFKRHHVNRNIVASIPSFTMLCEYVYKSNVIAFIPSRMLPDSRLREIKLTQYPPGFDAVIAWHPKVTHDPLYKWLITQIKQIAE</sequence>
<dbReference type="Pfam" id="PF00126">
    <property type="entry name" value="HTH_1"/>
    <property type="match status" value="1"/>
</dbReference>
<dbReference type="InterPro" id="IPR005119">
    <property type="entry name" value="LysR_subst-bd"/>
</dbReference>
<dbReference type="Gene3D" id="3.40.190.10">
    <property type="entry name" value="Periplasmic binding protein-like II"/>
    <property type="match status" value="2"/>
</dbReference>
<dbReference type="Gene3D" id="1.10.10.10">
    <property type="entry name" value="Winged helix-like DNA-binding domain superfamily/Winged helix DNA-binding domain"/>
    <property type="match status" value="1"/>
</dbReference>
<evidence type="ECO:0000256" key="2">
    <source>
        <dbReference type="ARBA" id="ARBA00023015"/>
    </source>
</evidence>
<dbReference type="Proteomes" id="UP000615755">
    <property type="component" value="Unassembled WGS sequence"/>
</dbReference>
<evidence type="ECO:0000256" key="4">
    <source>
        <dbReference type="ARBA" id="ARBA00023163"/>
    </source>
</evidence>
<gene>
    <name evidence="6" type="ORF">PAUR_a2492</name>
</gene>
<dbReference type="InterPro" id="IPR050389">
    <property type="entry name" value="LysR-type_TF"/>
</dbReference>
<evidence type="ECO:0000313" key="6">
    <source>
        <dbReference type="EMBL" id="MBE0368790.1"/>
    </source>
</evidence>
<name>A0ABR9ECS0_9GAMM</name>
<keyword evidence="2" id="KW-0805">Transcription regulation</keyword>
<organism evidence="6 7">
    <name type="scientific">Pseudoalteromonas aurantia 208</name>
    <dbReference type="NCBI Taxonomy" id="1314867"/>
    <lineage>
        <taxon>Bacteria</taxon>
        <taxon>Pseudomonadati</taxon>
        <taxon>Pseudomonadota</taxon>
        <taxon>Gammaproteobacteria</taxon>
        <taxon>Alteromonadales</taxon>
        <taxon>Pseudoalteromonadaceae</taxon>
        <taxon>Pseudoalteromonas</taxon>
    </lineage>
</organism>
<comment type="caution">
    <text evidence="6">The sequence shown here is derived from an EMBL/GenBank/DDBJ whole genome shotgun (WGS) entry which is preliminary data.</text>
</comment>
<keyword evidence="4" id="KW-0804">Transcription</keyword>
<dbReference type="PANTHER" id="PTHR30118">
    <property type="entry name" value="HTH-TYPE TRANSCRIPTIONAL REGULATOR LEUO-RELATED"/>
    <property type="match status" value="1"/>
</dbReference>
<dbReference type="EMBL" id="AQGV01000012">
    <property type="protein sequence ID" value="MBE0368790.1"/>
    <property type="molecule type" value="Genomic_DNA"/>
</dbReference>
<dbReference type="PANTHER" id="PTHR30118:SF15">
    <property type="entry name" value="TRANSCRIPTIONAL REGULATORY PROTEIN"/>
    <property type="match status" value="1"/>
</dbReference>
<dbReference type="SUPFAM" id="SSF53850">
    <property type="entry name" value="Periplasmic binding protein-like II"/>
    <property type="match status" value="1"/>
</dbReference>
<dbReference type="Pfam" id="PF03466">
    <property type="entry name" value="LysR_substrate"/>
    <property type="match status" value="1"/>
</dbReference>
<dbReference type="InterPro" id="IPR036388">
    <property type="entry name" value="WH-like_DNA-bd_sf"/>
</dbReference>
<evidence type="ECO:0000256" key="1">
    <source>
        <dbReference type="ARBA" id="ARBA00009437"/>
    </source>
</evidence>
<accession>A0ABR9ECS0</accession>
<evidence type="ECO:0000256" key="3">
    <source>
        <dbReference type="ARBA" id="ARBA00023125"/>
    </source>
</evidence>
<dbReference type="SUPFAM" id="SSF46785">
    <property type="entry name" value="Winged helix' DNA-binding domain"/>
    <property type="match status" value="1"/>
</dbReference>
<dbReference type="InterPro" id="IPR000847">
    <property type="entry name" value="LysR_HTH_N"/>
</dbReference>
<proteinExistence type="inferred from homology"/>